<keyword evidence="3" id="KW-1185">Reference proteome</keyword>
<dbReference type="PANTHER" id="PTHR34094">
    <property type="match status" value="1"/>
</dbReference>
<dbReference type="Proteomes" id="UP001209878">
    <property type="component" value="Unassembled WGS sequence"/>
</dbReference>
<dbReference type="Pfam" id="PF13349">
    <property type="entry name" value="DUF4097"/>
    <property type="match status" value="1"/>
</dbReference>
<accession>A0AAD9L785</accession>
<reference evidence="2" key="1">
    <citation type="journal article" date="2023" name="Mol. Biol. Evol.">
        <title>Third-Generation Sequencing Reveals the Adaptive Role of the Epigenome in Three Deep-Sea Polychaetes.</title>
        <authorList>
            <person name="Perez M."/>
            <person name="Aroh O."/>
            <person name="Sun Y."/>
            <person name="Lan Y."/>
            <person name="Juniper S.K."/>
            <person name="Young C.R."/>
            <person name="Angers B."/>
            <person name="Qian P.Y."/>
        </authorList>
    </citation>
    <scope>NUCLEOTIDE SEQUENCE</scope>
    <source>
        <strain evidence="2">R07B-5</strain>
    </source>
</reference>
<name>A0AAD9L785_RIDPI</name>
<comment type="caution">
    <text evidence="2">The sequence shown here is derived from an EMBL/GenBank/DDBJ whole genome shotgun (WGS) entry which is preliminary data.</text>
</comment>
<evidence type="ECO:0000313" key="2">
    <source>
        <dbReference type="EMBL" id="KAK2183508.1"/>
    </source>
</evidence>
<dbReference type="InterPro" id="IPR025164">
    <property type="entry name" value="Toastrack_DUF4097"/>
</dbReference>
<dbReference type="PANTHER" id="PTHR34094:SF1">
    <property type="entry name" value="PROTEIN FAM185A"/>
    <property type="match status" value="1"/>
</dbReference>
<evidence type="ECO:0000313" key="3">
    <source>
        <dbReference type="Proteomes" id="UP001209878"/>
    </source>
</evidence>
<gene>
    <name evidence="2" type="ORF">NP493_309g02109</name>
</gene>
<dbReference type="EMBL" id="JAODUO010000309">
    <property type="protein sequence ID" value="KAK2183508.1"/>
    <property type="molecule type" value="Genomic_DNA"/>
</dbReference>
<organism evidence="2 3">
    <name type="scientific">Ridgeia piscesae</name>
    <name type="common">Tubeworm</name>
    <dbReference type="NCBI Taxonomy" id="27915"/>
    <lineage>
        <taxon>Eukaryota</taxon>
        <taxon>Metazoa</taxon>
        <taxon>Spiralia</taxon>
        <taxon>Lophotrochozoa</taxon>
        <taxon>Annelida</taxon>
        <taxon>Polychaeta</taxon>
        <taxon>Sedentaria</taxon>
        <taxon>Canalipalpata</taxon>
        <taxon>Sabellida</taxon>
        <taxon>Siboglinidae</taxon>
        <taxon>Ridgeia</taxon>
    </lineage>
</organism>
<protein>
    <recommendedName>
        <fullName evidence="1">DUF4097 domain-containing protein</fullName>
    </recommendedName>
</protein>
<dbReference type="Gene3D" id="2.160.20.120">
    <property type="match status" value="1"/>
</dbReference>
<proteinExistence type="predicted"/>
<sequence>MYSSKLLLRAVNECRRVTSETVARATTRYIVGTLGRYMSTTHTRATNTDKRDDHCSRKWDYQVTPFGRLIVNTGDHLDVRIESLCPDEYPHMDRFVMDACQAGVVDVPGAGTASLLDRIECQQQDDNIVVTVADVSGNDRCSTAECHIKIPVKFDVAVRVTGGKSVSLHVTENSYIDISVALGCLTLHNIKTNNLRLTSGGGHISSTTLLQGNTVIQTHGQGNVTIDKPLGQVLNIETEAGDINVKSLYVDATEFITKRGSVNIGSCHGDATVEILEKGNCNVGTVDGNLQTVVQEGNIDVHIARHRHVSLTTNKGDIRIGLPEGPSTDISLEAQGVTLDERLNTANLLTQTNDGQTLITGDLSTDGGVDDSCDKSSLTAQAKFGAISLQLQNWLDALKHSGSFHKE</sequence>
<dbReference type="AlphaFoldDB" id="A0AAD9L785"/>
<feature type="domain" description="DUF4097" evidence="1">
    <location>
        <begin position="168"/>
        <end position="335"/>
    </location>
</feature>
<evidence type="ECO:0000259" key="1">
    <source>
        <dbReference type="Pfam" id="PF13349"/>
    </source>
</evidence>